<dbReference type="AlphaFoldDB" id="A0A2W4QFZ4"/>
<dbReference type="Pfam" id="PF00583">
    <property type="entry name" value="Acetyltransf_1"/>
    <property type="match status" value="1"/>
</dbReference>
<dbReference type="PANTHER" id="PTHR10545:SF29">
    <property type="entry name" value="GH14572P-RELATED"/>
    <property type="match status" value="1"/>
</dbReference>
<keyword evidence="2" id="KW-0012">Acyltransferase</keyword>
<reference evidence="4 5" key="1">
    <citation type="journal article" date="2018" name="Aquat. Microb. Ecol.">
        <title>Gammaproteobacterial methanotrophs dominate.</title>
        <authorList>
            <person name="Rissanen A.J."/>
            <person name="Saarenheimo J."/>
            <person name="Tiirola M."/>
            <person name="Peura S."/>
            <person name="Aalto S.L."/>
            <person name="Karvinen A."/>
            <person name="Nykanen H."/>
        </authorList>
    </citation>
    <scope>NUCLEOTIDE SEQUENCE [LARGE SCALE GENOMIC DNA]</scope>
    <source>
        <strain evidence="4">AMbin10</strain>
    </source>
</reference>
<dbReference type="InterPro" id="IPR016181">
    <property type="entry name" value="Acyl_CoA_acyltransferase"/>
</dbReference>
<evidence type="ECO:0000313" key="5">
    <source>
        <dbReference type="Proteomes" id="UP000249396"/>
    </source>
</evidence>
<name>A0A2W4QFZ4_9GAMM</name>
<dbReference type="PROSITE" id="PS51186">
    <property type="entry name" value="GNAT"/>
    <property type="match status" value="1"/>
</dbReference>
<dbReference type="EMBL" id="QJPH01000539">
    <property type="protein sequence ID" value="PZN70963.1"/>
    <property type="molecule type" value="Genomic_DNA"/>
</dbReference>
<dbReference type="InterPro" id="IPR000182">
    <property type="entry name" value="GNAT_dom"/>
</dbReference>
<dbReference type="GO" id="GO:0008080">
    <property type="term" value="F:N-acetyltransferase activity"/>
    <property type="evidence" value="ECO:0007669"/>
    <property type="project" value="UniProtKB-ARBA"/>
</dbReference>
<dbReference type="Proteomes" id="UP000249396">
    <property type="component" value="Unassembled WGS sequence"/>
</dbReference>
<evidence type="ECO:0000256" key="1">
    <source>
        <dbReference type="ARBA" id="ARBA00022679"/>
    </source>
</evidence>
<keyword evidence="1 4" id="KW-0808">Transferase</keyword>
<evidence type="ECO:0000313" key="4">
    <source>
        <dbReference type="EMBL" id="PZN70963.1"/>
    </source>
</evidence>
<dbReference type="InterPro" id="IPR051016">
    <property type="entry name" value="Diverse_Substrate_AcTransf"/>
</dbReference>
<dbReference type="PANTHER" id="PTHR10545">
    <property type="entry name" value="DIAMINE N-ACETYLTRANSFERASE"/>
    <property type="match status" value="1"/>
</dbReference>
<dbReference type="SUPFAM" id="SSF55729">
    <property type="entry name" value="Acyl-CoA N-acyltransferases (Nat)"/>
    <property type="match status" value="1"/>
</dbReference>
<accession>A0A2W4QFZ4</accession>
<dbReference type="Gene3D" id="3.40.630.30">
    <property type="match status" value="1"/>
</dbReference>
<evidence type="ECO:0000259" key="3">
    <source>
        <dbReference type="PROSITE" id="PS51186"/>
    </source>
</evidence>
<proteinExistence type="predicted"/>
<gene>
    <name evidence="4" type="ORF">DM484_27515</name>
</gene>
<comment type="caution">
    <text evidence="4">The sequence shown here is derived from an EMBL/GenBank/DDBJ whole genome shotgun (WGS) entry which is preliminary data.</text>
</comment>
<evidence type="ECO:0000256" key="2">
    <source>
        <dbReference type="ARBA" id="ARBA00023315"/>
    </source>
</evidence>
<sequence>MGGNCELSTFVKQNLIAELQKRHGVHVILAYFYDDPAGLSICFEGFSTFACKPLLNIHDLIVAKKYRGMGLSKMLLSKAEAIAWSLGCCKLTLEVLEGNNIAQAAYKASGYNAYQLDPKAGKALFWQKIIE</sequence>
<dbReference type="CDD" id="cd04301">
    <property type="entry name" value="NAT_SF"/>
    <property type="match status" value="1"/>
</dbReference>
<organism evidence="4 5">
    <name type="scientific">Candidatus Methylumidiphilus alinenensis</name>
    <dbReference type="NCBI Taxonomy" id="2202197"/>
    <lineage>
        <taxon>Bacteria</taxon>
        <taxon>Pseudomonadati</taxon>
        <taxon>Pseudomonadota</taxon>
        <taxon>Gammaproteobacteria</taxon>
        <taxon>Methylococcales</taxon>
        <taxon>Candidatus Methylumidiphilus</taxon>
    </lineage>
</organism>
<feature type="domain" description="N-acetyltransferase" evidence="3">
    <location>
        <begin position="1"/>
        <end position="131"/>
    </location>
</feature>
<protein>
    <submittedName>
        <fullName evidence="4">GNAT family N-acetyltransferase</fullName>
    </submittedName>
</protein>